<dbReference type="Gene3D" id="3.40.50.1820">
    <property type="entry name" value="alpha/beta hydrolase"/>
    <property type="match status" value="1"/>
</dbReference>
<gene>
    <name evidence="3" type="ORF">EV192_11220</name>
</gene>
<dbReference type="GO" id="GO:0016787">
    <property type="term" value="F:hydrolase activity"/>
    <property type="evidence" value="ECO:0007669"/>
    <property type="project" value="UniProtKB-KW"/>
</dbReference>
<dbReference type="SMART" id="SM01110">
    <property type="entry name" value="Cutinase"/>
    <property type="match status" value="1"/>
</dbReference>
<feature type="signal peptide" evidence="2">
    <location>
        <begin position="1"/>
        <end position="41"/>
    </location>
</feature>
<dbReference type="Proteomes" id="UP000295680">
    <property type="component" value="Unassembled WGS sequence"/>
</dbReference>
<comment type="caution">
    <text evidence="3">The sequence shown here is derived from an EMBL/GenBank/DDBJ whole genome shotgun (WGS) entry which is preliminary data.</text>
</comment>
<keyword evidence="4" id="KW-1185">Reference proteome</keyword>
<reference evidence="3 4" key="1">
    <citation type="submission" date="2019-03" db="EMBL/GenBank/DDBJ databases">
        <title>Genomic Encyclopedia of Type Strains, Phase IV (KMG-IV): sequencing the most valuable type-strain genomes for metagenomic binning, comparative biology and taxonomic classification.</title>
        <authorList>
            <person name="Goeker M."/>
        </authorList>
    </citation>
    <scope>NUCLEOTIDE SEQUENCE [LARGE SCALE GENOMIC DNA]</scope>
    <source>
        <strain evidence="3 4">DSM 45934</strain>
    </source>
</reference>
<evidence type="ECO:0000256" key="2">
    <source>
        <dbReference type="SAM" id="SignalP"/>
    </source>
</evidence>
<dbReference type="InterPro" id="IPR000675">
    <property type="entry name" value="Cutinase/axe"/>
</dbReference>
<feature type="chain" id="PRO_5020271803" evidence="2">
    <location>
        <begin position="42"/>
        <end position="230"/>
    </location>
</feature>
<dbReference type="Pfam" id="PF01083">
    <property type="entry name" value="Cutinase"/>
    <property type="match status" value="1"/>
</dbReference>
<proteinExistence type="predicted"/>
<dbReference type="AlphaFoldDB" id="A0A4R2J8X2"/>
<dbReference type="InterPro" id="IPR029058">
    <property type="entry name" value="AB_hydrolase_fold"/>
</dbReference>
<evidence type="ECO:0000256" key="1">
    <source>
        <dbReference type="ARBA" id="ARBA00022801"/>
    </source>
</evidence>
<dbReference type="EMBL" id="SLWS01000012">
    <property type="protein sequence ID" value="TCO52289.1"/>
    <property type="molecule type" value="Genomic_DNA"/>
</dbReference>
<keyword evidence="2" id="KW-0732">Signal</keyword>
<sequence length="230" mass="24389">MIGPGTRPNESEKEMRKISALLGGLLVTTGVFLATSPAAHAASCDGTYTIIVGGTGDNDSNAPYWGGNISQRVGYPAQPIGYNARQGVNEVNRLIRDQRNACPGQHVKAIGFSLGAAVVHTWVTENWQTIDNTNAVLIADPKRAAGPGNAGAAGHPAVAPWIGFPLAYTDNFFGNLPTLTLCTDDIICDIDASSGLPGYLWEGKHGNYNFNVDVYSDDAGGQWYNGVYYP</sequence>
<name>A0A4R2J8X2_9PSEU</name>
<keyword evidence="1" id="KW-0378">Hydrolase</keyword>
<accession>A0A4R2J8X2</accession>
<evidence type="ECO:0000313" key="4">
    <source>
        <dbReference type="Proteomes" id="UP000295680"/>
    </source>
</evidence>
<protein>
    <submittedName>
        <fullName evidence="3">Cutinase</fullName>
    </submittedName>
</protein>
<dbReference type="SUPFAM" id="SSF53474">
    <property type="entry name" value="alpha/beta-Hydrolases"/>
    <property type="match status" value="1"/>
</dbReference>
<evidence type="ECO:0000313" key="3">
    <source>
        <dbReference type="EMBL" id="TCO52289.1"/>
    </source>
</evidence>
<organism evidence="3 4">
    <name type="scientific">Actinocrispum wychmicini</name>
    <dbReference type="NCBI Taxonomy" id="1213861"/>
    <lineage>
        <taxon>Bacteria</taxon>
        <taxon>Bacillati</taxon>
        <taxon>Actinomycetota</taxon>
        <taxon>Actinomycetes</taxon>
        <taxon>Pseudonocardiales</taxon>
        <taxon>Pseudonocardiaceae</taxon>
        <taxon>Actinocrispum</taxon>
    </lineage>
</organism>